<evidence type="ECO:0000256" key="1">
    <source>
        <dbReference type="ARBA" id="ARBA00001917"/>
    </source>
</evidence>
<dbReference type="InterPro" id="IPR013785">
    <property type="entry name" value="Aldolase_TIM"/>
</dbReference>
<dbReference type="PIRSF" id="PIRSF000138">
    <property type="entry name" value="Al-hdrx_acd_dh"/>
    <property type="match status" value="1"/>
</dbReference>
<comment type="cofactor">
    <cofactor evidence="1">
        <name>FMN</name>
        <dbReference type="ChEBI" id="CHEBI:58210"/>
    </cofactor>
</comment>
<proteinExistence type="inferred from homology"/>
<evidence type="ECO:0000259" key="4">
    <source>
        <dbReference type="PROSITE" id="PS51349"/>
    </source>
</evidence>
<keyword evidence="2" id="KW-0560">Oxidoreductase</keyword>
<dbReference type="PROSITE" id="PS51349">
    <property type="entry name" value="FMN_HYDROXY_ACID_DH_2"/>
    <property type="match status" value="1"/>
</dbReference>
<dbReference type="PANTHER" id="PTHR10578:SF140">
    <property type="entry name" value="FMN HYDROXY ACID DEHYDROGENASE DOMAIN-CONTAINING PROTEIN"/>
    <property type="match status" value="1"/>
</dbReference>
<dbReference type="Gene3D" id="3.20.20.70">
    <property type="entry name" value="Aldolase class I"/>
    <property type="match status" value="1"/>
</dbReference>
<dbReference type="PANTHER" id="PTHR10578">
    <property type="entry name" value="S -2-HYDROXY-ACID OXIDASE-RELATED"/>
    <property type="match status" value="1"/>
</dbReference>
<organism evidence="5 6">
    <name type="scientific">Lentinula boryana</name>
    <dbReference type="NCBI Taxonomy" id="40481"/>
    <lineage>
        <taxon>Eukaryota</taxon>
        <taxon>Fungi</taxon>
        <taxon>Dikarya</taxon>
        <taxon>Basidiomycota</taxon>
        <taxon>Agaricomycotina</taxon>
        <taxon>Agaricomycetes</taxon>
        <taxon>Agaricomycetidae</taxon>
        <taxon>Agaricales</taxon>
        <taxon>Marasmiineae</taxon>
        <taxon>Omphalotaceae</taxon>
        <taxon>Lentinula</taxon>
    </lineage>
</organism>
<evidence type="ECO:0000313" key="6">
    <source>
        <dbReference type="Proteomes" id="UP001163828"/>
    </source>
</evidence>
<evidence type="ECO:0000256" key="3">
    <source>
        <dbReference type="ARBA" id="ARBA00024042"/>
    </source>
</evidence>
<dbReference type="EMBL" id="MU790813">
    <property type="protein sequence ID" value="KAJ3992887.1"/>
    <property type="molecule type" value="Genomic_DNA"/>
</dbReference>
<protein>
    <submittedName>
        <fullName evidence="5">FMN-dependent alpha-hydroxy acid dehydrogenase</fullName>
    </submittedName>
</protein>
<name>A0ABQ8Q2R4_9AGAR</name>
<accession>A0ABQ8Q2R4</accession>
<sequence>MVFVPRSCLSVEIDREGLPETGLNTTDWETGVLPPLDDMWELNDFQIAAKNVLGARWYASYRTAALDQVTYEANMNIWKKVRLNGYTFRDVSNVNLNTTILGYNFTVPFFIAPAAYAGHTNASAELSLARAAGKLGALYAPSIESTKTIEEIADVGFANQTMFHQEYVWSNRTLLIDELGRIEAAGYKAIFLTVDNTGVNGIRVQAMRQTGELDSDSGHSASFTLEALAEIRNLTTLPIVPKGIKTAADAKSCLDLGFPAIYISNHGGRVLDGVPTAVEILLDIRKQYPEVFEQMEVYADGGVRSANHIITLLALGAKAVGLGRSPMFANIYGEDGVDRMLTLLQAELQTSLQLMGEADVQNVIGNTTYINTKQVEADYFGVN</sequence>
<dbReference type="Proteomes" id="UP001163828">
    <property type="component" value="Unassembled WGS sequence"/>
</dbReference>
<gene>
    <name evidence="5" type="ORF">F5050DRAFT_1578738</name>
</gene>
<dbReference type="InterPro" id="IPR012133">
    <property type="entry name" value="Alpha-hydoxy_acid_DH_FMN"/>
</dbReference>
<evidence type="ECO:0000313" key="5">
    <source>
        <dbReference type="EMBL" id="KAJ3992887.1"/>
    </source>
</evidence>
<dbReference type="SUPFAM" id="SSF51395">
    <property type="entry name" value="FMN-linked oxidoreductases"/>
    <property type="match status" value="1"/>
</dbReference>
<comment type="caution">
    <text evidence="5">The sequence shown here is derived from an EMBL/GenBank/DDBJ whole genome shotgun (WGS) entry which is preliminary data.</text>
</comment>
<reference evidence="5" key="1">
    <citation type="submission" date="2022-08" db="EMBL/GenBank/DDBJ databases">
        <authorList>
            <consortium name="DOE Joint Genome Institute"/>
            <person name="Min B."/>
            <person name="Riley R."/>
            <person name="Sierra-Patev S."/>
            <person name="Naranjo-Ortiz M."/>
            <person name="Looney B."/>
            <person name="Konkel Z."/>
            <person name="Slot J.C."/>
            <person name="Sakamoto Y."/>
            <person name="Steenwyk J.L."/>
            <person name="Rokas A."/>
            <person name="Carro J."/>
            <person name="Camarero S."/>
            <person name="Ferreira P."/>
            <person name="Molpeceres G."/>
            <person name="Ruiz-Duenas F.J."/>
            <person name="Serrano A."/>
            <person name="Henrissat B."/>
            <person name="Drula E."/>
            <person name="Hughes K.W."/>
            <person name="Mata J.L."/>
            <person name="Ishikawa N.K."/>
            <person name="Vargas-Isla R."/>
            <person name="Ushijima S."/>
            <person name="Smith C.A."/>
            <person name="Ahrendt S."/>
            <person name="Andreopoulos W."/>
            <person name="He G."/>
            <person name="Labutti K."/>
            <person name="Lipzen A."/>
            <person name="Ng V."/>
            <person name="Sandor L."/>
            <person name="Barry K."/>
            <person name="Martinez A.T."/>
            <person name="Xiao Y."/>
            <person name="Gibbons J.G."/>
            <person name="Terashima K."/>
            <person name="Hibbett D.S."/>
            <person name="Grigoriev I.V."/>
        </authorList>
    </citation>
    <scope>NUCLEOTIDE SEQUENCE</scope>
    <source>
        <strain evidence="5">TFB10827</strain>
    </source>
</reference>
<keyword evidence="6" id="KW-1185">Reference proteome</keyword>
<feature type="domain" description="FMN hydroxy acid dehydrogenase" evidence="4">
    <location>
        <begin position="34"/>
        <end position="373"/>
    </location>
</feature>
<dbReference type="InterPro" id="IPR037396">
    <property type="entry name" value="FMN_HAD"/>
</dbReference>
<dbReference type="InterPro" id="IPR000262">
    <property type="entry name" value="FMN-dep_DH"/>
</dbReference>
<dbReference type="Pfam" id="PF01070">
    <property type="entry name" value="FMN_dh"/>
    <property type="match status" value="2"/>
</dbReference>
<comment type="similarity">
    <text evidence="3">Belongs to the FMN-dependent alpha-hydroxy acid dehydrogenase family.</text>
</comment>
<evidence type="ECO:0000256" key="2">
    <source>
        <dbReference type="ARBA" id="ARBA00023002"/>
    </source>
</evidence>